<keyword evidence="1" id="KW-0472">Membrane</keyword>
<dbReference type="Pfam" id="PF12412">
    <property type="entry name" value="DUF3667"/>
    <property type="match status" value="1"/>
</dbReference>
<name>A0A6J4I7F4_9SPHI</name>
<dbReference type="InterPro" id="IPR022134">
    <property type="entry name" value="DUF3667"/>
</dbReference>
<evidence type="ECO:0000313" key="2">
    <source>
        <dbReference type="EMBL" id="CAA9243076.1"/>
    </source>
</evidence>
<feature type="transmembrane region" description="Helical" evidence="1">
    <location>
        <begin position="165"/>
        <end position="183"/>
    </location>
</feature>
<evidence type="ECO:0008006" key="3">
    <source>
        <dbReference type="Google" id="ProtNLM"/>
    </source>
</evidence>
<keyword evidence="1" id="KW-1133">Transmembrane helix</keyword>
<feature type="transmembrane region" description="Helical" evidence="1">
    <location>
        <begin position="204"/>
        <end position="223"/>
    </location>
</feature>
<organism evidence="2">
    <name type="scientific">uncultured Cytophagales bacterium</name>
    <dbReference type="NCBI Taxonomy" id="158755"/>
    <lineage>
        <taxon>Bacteria</taxon>
        <taxon>Pseudomonadati</taxon>
        <taxon>Bacteroidota</taxon>
        <taxon>Sphingobacteriia</taxon>
        <taxon>Sphingobacteriales</taxon>
        <taxon>environmental samples</taxon>
    </lineage>
</organism>
<dbReference type="AlphaFoldDB" id="A0A6J4I7F4"/>
<dbReference type="EMBL" id="CADCTQ010000143">
    <property type="protein sequence ID" value="CAA9243076.1"/>
    <property type="molecule type" value="Genomic_DNA"/>
</dbReference>
<feature type="transmembrane region" description="Helical" evidence="1">
    <location>
        <begin position="95"/>
        <end position="115"/>
    </location>
</feature>
<proteinExistence type="predicted"/>
<sequence length="298" mass="33745">MRDNMILAKETSAGNATATGPVTCKCCGHAFAGKYCNQCGEKVIEPRDLSVRHYFEEIFNAFTSLDTKVWRTVRLVAQVPGGLSRAYMEGRRSPYLKPLSIFFLANVIYFLLPLFETFNSRLQTQLNGRPHSRIATRLVDEYIREKKITRAVFRERYEAKSTENAKLLLIVLVFLIAVPLGVINRGRQPYVAGHITVAFEIMTFNLLFNAIALGVVVYAIFYAGRWLNIEGVEPLLNALVNPFVFVTNGYFLYRAERTFYGCTPRGSLWRTVLIVPSLFAAVGAYRIILFFATFYALG</sequence>
<feature type="transmembrane region" description="Helical" evidence="1">
    <location>
        <begin position="273"/>
        <end position="297"/>
    </location>
</feature>
<gene>
    <name evidence="2" type="ORF">AVDCRST_MAG56-1532</name>
</gene>
<feature type="transmembrane region" description="Helical" evidence="1">
    <location>
        <begin position="235"/>
        <end position="253"/>
    </location>
</feature>
<protein>
    <recommendedName>
        <fullName evidence="3">DUF3667 domain-containing protein</fullName>
    </recommendedName>
</protein>
<reference evidence="2" key="1">
    <citation type="submission" date="2020-02" db="EMBL/GenBank/DDBJ databases">
        <authorList>
            <person name="Meier V. D."/>
        </authorList>
    </citation>
    <scope>NUCLEOTIDE SEQUENCE</scope>
    <source>
        <strain evidence="2">AVDCRST_MAG56</strain>
    </source>
</reference>
<accession>A0A6J4I7F4</accession>
<keyword evidence="1" id="KW-0812">Transmembrane</keyword>
<evidence type="ECO:0000256" key="1">
    <source>
        <dbReference type="SAM" id="Phobius"/>
    </source>
</evidence>